<comment type="subcellular location">
    <subcellularLocation>
        <location evidence="8">Cytoplasm</location>
    </subcellularLocation>
</comment>
<name>A0A848NR25_9RALS</name>
<dbReference type="Pfam" id="PF12557">
    <property type="entry name" value="Co_AT_N"/>
    <property type="match status" value="1"/>
</dbReference>
<keyword evidence="8" id="KW-0067">ATP-binding</keyword>
<evidence type="ECO:0000313" key="11">
    <source>
        <dbReference type="EMBL" id="NMV37542.1"/>
    </source>
</evidence>
<dbReference type="GO" id="GO:0009236">
    <property type="term" value="P:cobalamin biosynthetic process"/>
    <property type="evidence" value="ECO:0007669"/>
    <property type="project" value="UniProtKB-UniRule"/>
</dbReference>
<dbReference type="EMBL" id="JABBZM010000004">
    <property type="protein sequence ID" value="NMV37542.1"/>
    <property type="molecule type" value="Genomic_DNA"/>
</dbReference>
<comment type="catalytic activity">
    <reaction evidence="6 8">
        <text>2 cob(II)yrinate a,c diamide + reduced [electron-transfer flavoprotein] + 2 ATP = 2 adenosylcob(III)yrinate a,c-diamide + 2 triphosphate + oxidized [electron-transfer flavoprotein] + 3 H(+)</text>
        <dbReference type="Rhea" id="RHEA:11528"/>
        <dbReference type="Rhea" id="RHEA-COMP:10685"/>
        <dbReference type="Rhea" id="RHEA-COMP:10686"/>
        <dbReference type="ChEBI" id="CHEBI:15378"/>
        <dbReference type="ChEBI" id="CHEBI:18036"/>
        <dbReference type="ChEBI" id="CHEBI:30616"/>
        <dbReference type="ChEBI" id="CHEBI:57692"/>
        <dbReference type="ChEBI" id="CHEBI:58307"/>
        <dbReference type="ChEBI" id="CHEBI:58503"/>
        <dbReference type="ChEBI" id="CHEBI:58537"/>
        <dbReference type="EC" id="2.5.1.17"/>
    </reaction>
</comment>
<evidence type="ECO:0000256" key="5">
    <source>
        <dbReference type="ARBA" id="ARBA00024929"/>
    </source>
</evidence>
<keyword evidence="8 11" id="KW-0808">Transferase</keyword>
<dbReference type="SUPFAM" id="SSF52540">
    <property type="entry name" value="P-loop containing nucleoside triphosphate hydrolases"/>
    <property type="match status" value="1"/>
</dbReference>
<comment type="function">
    <text evidence="5 8">Required for both de novo synthesis of the corrin ring for the assimilation of exogenous corrinoids. Participates in the adenosylation of a variety of incomplete and complete corrinoids.</text>
</comment>
<comment type="pathway">
    <text evidence="1 8">Cofactor biosynthesis; adenosylcobalamin biosynthesis; adenosylcobalamin from cob(II)yrinate a,c-diamide: step 2/7.</text>
</comment>
<organism evidence="11 12">
    <name type="scientific">Ralstonia insidiosa</name>
    <dbReference type="NCBI Taxonomy" id="190721"/>
    <lineage>
        <taxon>Bacteria</taxon>
        <taxon>Pseudomonadati</taxon>
        <taxon>Pseudomonadota</taxon>
        <taxon>Betaproteobacteria</taxon>
        <taxon>Burkholderiales</taxon>
        <taxon>Burkholderiaceae</taxon>
        <taxon>Ralstonia</taxon>
    </lineage>
</organism>
<dbReference type="PIRSF" id="PIRSF015617">
    <property type="entry name" value="Adensltrnsf_CobA"/>
    <property type="match status" value="1"/>
</dbReference>
<dbReference type="PANTHER" id="PTHR46638:SF1">
    <property type="entry name" value="CORRINOID ADENOSYLTRANSFERASE"/>
    <property type="match status" value="1"/>
</dbReference>
<dbReference type="Pfam" id="PF02572">
    <property type="entry name" value="CobA_CobO_BtuR"/>
    <property type="match status" value="1"/>
</dbReference>
<dbReference type="RefSeq" id="WP_169339598.1">
    <property type="nucleotide sequence ID" value="NZ_JABBZM010000004.1"/>
</dbReference>
<dbReference type="AlphaFoldDB" id="A0A848NR25"/>
<evidence type="ECO:0000256" key="1">
    <source>
        <dbReference type="ARBA" id="ARBA00005121"/>
    </source>
</evidence>
<evidence type="ECO:0000256" key="6">
    <source>
        <dbReference type="ARBA" id="ARBA00048555"/>
    </source>
</evidence>
<gene>
    <name evidence="11" type="primary">cobO</name>
    <name evidence="11" type="ORF">HGR00_06450</name>
</gene>
<evidence type="ECO:0000313" key="12">
    <source>
        <dbReference type="Proteomes" id="UP000575469"/>
    </source>
</evidence>
<dbReference type="GO" id="GO:0008817">
    <property type="term" value="F:corrinoid adenosyltransferase activity"/>
    <property type="evidence" value="ECO:0007669"/>
    <property type="project" value="UniProtKB-UniRule"/>
</dbReference>
<keyword evidence="8" id="KW-0169">Cobalamin biosynthesis</keyword>
<dbReference type="GO" id="GO:0005524">
    <property type="term" value="F:ATP binding"/>
    <property type="evidence" value="ECO:0007669"/>
    <property type="project" value="UniProtKB-UniRule"/>
</dbReference>
<accession>A0A848NR25</accession>
<dbReference type="NCBIfam" id="NF004637">
    <property type="entry name" value="PRK05986.1"/>
    <property type="match status" value="1"/>
</dbReference>
<reference evidence="11 12" key="1">
    <citation type="submission" date="2020-04" db="EMBL/GenBank/DDBJ databases">
        <title>Ralstonia insidiosa genome sequencing and assembly.</title>
        <authorList>
            <person name="Martins R.C.R."/>
            <person name="Perdigao-Neto L.V."/>
            <person name="Levin A.S.S."/>
            <person name="Costa S.F."/>
        </authorList>
    </citation>
    <scope>NUCLEOTIDE SEQUENCE [LARGE SCALE GENOMIC DNA]</scope>
    <source>
        <strain evidence="11 12">5047</strain>
    </source>
</reference>
<keyword evidence="8" id="KW-0963">Cytoplasm</keyword>
<dbReference type="GO" id="GO:0005737">
    <property type="term" value="C:cytoplasm"/>
    <property type="evidence" value="ECO:0007669"/>
    <property type="project" value="UniProtKB-SubCell"/>
</dbReference>
<keyword evidence="8" id="KW-0547">Nucleotide-binding</keyword>
<dbReference type="Proteomes" id="UP000575469">
    <property type="component" value="Unassembled WGS sequence"/>
</dbReference>
<comment type="catalytic activity">
    <reaction evidence="7 8">
        <text>2 cob(II)alamin + reduced [electron-transfer flavoprotein] + 2 ATP = 2 adenosylcob(III)alamin + 2 triphosphate + oxidized [electron-transfer flavoprotein] + 3 H(+)</text>
        <dbReference type="Rhea" id="RHEA:28671"/>
        <dbReference type="Rhea" id="RHEA-COMP:10685"/>
        <dbReference type="Rhea" id="RHEA-COMP:10686"/>
        <dbReference type="ChEBI" id="CHEBI:15378"/>
        <dbReference type="ChEBI" id="CHEBI:16304"/>
        <dbReference type="ChEBI" id="CHEBI:18036"/>
        <dbReference type="ChEBI" id="CHEBI:18408"/>
        <dbReference type="ChEBI" id="CHEBI:30616"/>
        <dbReference type="ChEBI" id="CHEBI:57692"/>
        <dbReference type="ChEBI" id="CHEBI:58307"/>
        <dbReference type="EC" id="2.5.1.17"/>
    </reaction>
</comment>
<comment type="similarity">
    <text evidence="2 8">Belongs to the Cob(I)alamin adenosyltransferase family.</text>
</comment>
<evidence type="ECO:0000256" key="4">
    <source>
        <dbReference type="ARBA" id="ARBA00023244"/>
    </source>
</evidence>
<dbReference type="EC" id="2.5.1.17" evidence="3 8"/>
<dbReference type="UniPathway" id="UPA00148">
    <property type="reaction ID" value="UER00233"/>
</dbReference>
<evidence type="ECO:0000256" key="2">
    <source>
        <dbReference type="ARBA" id="ARBA00007487"/>
    </source>
</evidence>
<evidence type="ECO:0000256" key="9">
    <source>
        <dbReference type="SAM" id="MobiDB-lite"/>
    </source>
</evidence>
<dbReference type="CDD" id="cd00561">
    <property type="entry name" value="CobA_ACA"/>
    <property type="match status" value="1"/>
</dbReference>
<feature type="domain" description="Cob(I)alamin adenosyltransferase N-terminal" evidence="10">
    <location>
        <begin position="10"/>
        <end position="33"/>
    </location>
</feature>
<dbReference type="InterPro" id="IPR027417">
    <property type="entry name" value="P-loop_NTPase"/>
</dbReference>
<protein>
    <recommendedName>
        <fullName evidence="3 8">Corrinoid adenosyltransferase</fullName>
        <ecNumber evidence="3 8">2.5.1.17</ecNumber>
    </recommendedName>
    <alternativeName>
        <fullName evidence="8">Cob(II)alamin adenosyltransferase</fullName>
    </alternativeName>
    <alternativeName>
        <fullName evidence="8">Cob(II)yrinic acid a,c-diamide adenosyltransferase</fullName>
    </alternativeName>
</protein>
<dbReference type="Gene3D" id="3.40.50.300">
    <property type="entry name" value="P-loop containing nucleotide triphosphate hydrolases"/>
    <property type="match status" value="1"/>
</dbReference>
<comment type="caution">
    <text evidence="11">The sequence shown here is derived from an EMBL/GenBank/DDBJ whole genome shotgun (WGS) entry which is preliminary data.</text>
</comment>
<feature type="region of interest" description="Disordered" evidence="9">
    <location>
        <begin position="1"/>
        <end position="22"/>
    </location>
</feature>
<evidence type="ECO:0000256" key="3">
    <source>
        <dbReference type="ARBA" id="ARBA00012454"/>
    </source>
</evidence>
<sequence length="210" mass="23097">MTTEDNRSDNDSGLNERHRTRMQRKKAVVDAKIAAATDVRGVLLVNTGNGKGKSSSGFGMVIRAMGHDMQVGVVQFIKGAIPTGEERFLRRFPEQCAFYVMGEGYTWETQDRTRDIEKAEAAWACARELLSDPSIGLVLLDELNIALKYHYLDVQMVLADLRARPAAQHVVITGRGAPPELIEAADTVTDMTLVKHAFSQGIQAQPGVEL</sequence>
<evidence type="ECO:0000256" key="8">
    <source>
        <dbReference type="PIRNR" id="PIRNR015617"/>
    </source>
</evidence>
<dbReference type="InterPro" id="IPR025826">
    <property type="entry name" value="Co_AT_N_dom"/>
</dbReference>
<dbReference type="NCBIfam" id="TIGR00708">
    <property type="entry name" value="cobA"/>
    <property type="match status" value="1"/>
</dbReference>
<dbReference type="GO" id="GO:0006779">
    <property type="term" value="P:porphyrin-containing compound biosynthetic process"/>
    <property type="evidence" value="ECO:0007669"/>
    <property type="project" value="UniProtKB-UniRule"/>
</dbReference>
<feature type="compositionally biased region" description="Basic and acidic residues" evidence="9">
    <location>
        <begin position="1"/>
        <end position="17"/>
    </location>
</feature>
<evidence type="ECO:0000259" key="10">
    <source>
        <dbReference type="Pfam" id="PF12557"/>
    </source>
</evidence>
<keyword evidence="4 8" id="KW-0627">Porphyrin biosynthesis</keyword>
<dbReference type="PANTHER" id="PTHR46638">
    <property type="entry name" value="CORRINOID ADENOSYLTRANSFERASE"/>
    <property type="match status" value="1"/>
</dbReference>
<dbReference type="InterPro" id="IPR003724">
    <property type="entry name" value="CblAdoTrfase_CobA"/>
</dbReference>
<proteinExistence type="inferred from homology"/>
<evidence type="ECO:0000256" key="7">
    <source>
        <dbReference type="ARBA" id="ARBA00048692"/>
    </source>
</evidence>